<comment type="caution">
    <text evidence="6">The sequence shown here is derived from an EMBL/GenBank/DDBJ whole genome shotgun (WGS) entry which is preliminary data.</text>
</comment>
<evidence type="ECO:0000256" key="3">
    <source>
        <dbReference type="ARBA" id="ARBA00022989"/>
    </source>
</evidence>
<protein>
    <recommendedName>
        <fullName evidence="5">UPF0756 membrane protein D7V21_02430</fullName>
    </recommendedName>
</protein>
<evidence type="ECO:0000256" key="1">
    <source>
        <dbReference type="ARBA" id="ARBA00022475"/>
    </source>
</evidence>
<dbReference type="HAMAP" id="MF_01874">
    <property type="entry name" value="UPF0756"/>
    <property type="match status" value="1"/>
</dbReference>
<evidence type="ECO:0000313" key="6">
    <source>
        <dbReference type="EMBL" id="RKG35749.1"/>
    </source>
</evidence>
<dbReference type="AlphaFoldDB" id="A0A3A8ENN6"/>
<feature type="transmembrane region" description="Helical" evidence="5">
    <location>
        <begin position="116"/>
        <end position="149"/>
    </location>
</feature>
<keyword evidence="4 5" id="KW-0472">Membrane</keyword>
<proteinExistence type="inferred from homology"/>
<dbReference type="Pfam" id="PF04284">
    <property type="entry name" value="DUF441"/>
    <property type="match status" value="1"/>
</dbReference>
<gene>
    <name evidence="6" type="ORF">D7V21_02430</name>
</gene>
<feature type="transmembrane region" description="Helical" evidence="5">
    <location>
        <begin position="85"/>
        <end position="104"/>
    </location>
</feature>
<name>A0A3A8ENN6_9GAMM</name>
<dbReference type="InterPro" id="IPR007382">
    <property type="entry name" value="UPF0756_TM"/>
</dbReference>
<keyword evidence="1 5" id="KW-1003">Cell membrane</keyword>
<dbReference type="PANTHER" id="PTHR38452:SF1">
    <property type="entry name" value="UPF0756 MEMBRANE PROTEIN YEAL"/>
    <property type="match status" value="1"/>
</dbReference>
<accession>A0A3A8ENN6</accession>
<comment type="subcellular location">
    <subcellularLocation>
        <location evidence="5">Cell membrane</location>
        <topology evidence="5">Multi-pass membrane protein</topology>
    </subcellularLocation>
</comment>
<dbReference type="Proteomes" id="UP000269001">
    <property type="component" value="Unassembled WGS sequence"/>
</dbReference>
<keyword evidence="2 5" id="KW-0812">Transmembrane</keyword>
<feature type="transmembrane region" description="Helical" evidence="5">
    <location>
        <begin position="55"/>
        <end position="73"/>
    </location>
</feature>
<keyword evidence="7" id="KW-1185">Reference proteome</keyword>
<comment type="caution">
    <text evidence="5">Lacks conserved residue(s) required for the propagation of feature annotation.</text>
</comment>
<comment type="similarity">
    <text evidence="5">Belongs to the UPF0756 family.</text>
</comment>
<dbReference type="GO" id="GO:0005886">
    <property type="term" value="C:plasma membrane"/>
    <property type="evidence" value="ECO:0007669"/>
    <property type="project" value="UniProtKB-SubCell"/>
</dbReference>
<dbReference type="PANTHER" id="PTHR38452">
    <property type="entry name" value="UPF0756 MEMBRANE PROTEIN YEAL"/>
    <property type="match status" value="1"/>
</dbReference>
<evidence type="ECO:0000256" key="5">
    <source>
        <dbReference type="HAMAP-Rule" id="MF_01874"/>
    </source>
</evidence>
<sequence>MIMSQLDVNLLVLLVLLACGIFSQNAAVTIAAGVLIFFKLTPLNQFFPYLQQHGLNIGIIILTIGVLTPIASGKLSGDTILKSFMSYKSILAIAVGLLVAWLGGRGVKLMSNQPDVVAGLLIGTVAGVAVLRGVPVGPLIAAGILSLLIGSQ</sequence>
<dbReference type="EMBL" id="RAXU01000002">
    <property type="protein sequence ID" value="RKG35749.1"/>
    <property type="molecule type" value="Genomic_DNA"/>
</dbReference>
<evidence type="ECO:0000256" key="2">
    <source>
        <dbReference type="ARBA" id="ARBA00022692"/>
    </source>
</evidence>
<evidence type="ECO:0000313" key="7">
    <source>
        <dbReference type="Proteomes" id="UP000269001"/>
    </source>
</evidence>
<dbReference type="OrthoDB" id="80306at2"/>
<reference evidence="6 7" key="1">
    <citation type="submission" date="2018-09" db="EMBL/GenBank/DDBJ databases">
        <title>The draft genome of Acinetobacter spp. strains.</title>
        <authorList>
            <person name="Qin J."/>
            <person name="Feng Y."/>
            <person name="Zong Z."/>
        </authorList>
    </citation>
    <scope>NUCLEOTIDE SEQUENCE [LARGE SCALE GENOMIC DNA]</scope>
    <source>
        <strain evidence="6 7">WCHAc060096</strain>
    </source>
</reference>
<keyword evidence="3 5" id="KW-1133">Transmembrane helix</keyword>
<evidence type="ECO:0000256" key="4">
    <source>
        <dbReference type="ARBA" id="ARBA00023136"/>
    </source>
</evidence>
<organism evidence="6 7">
    <name type="scientific">Acinetobacter guerrae</name>
    <dbReference type="NCBI Taxonomy" id="1843371"/>
    <lineage>
        <taxon>Bacteria</taxon>
        <taxon>Pseudomonadati</taxon>
        <taxon>Pseudomonadota</taxon>
        <taxon>Gammaproteobacteria</taxon>
        <taxon>Moraxellales</taxon>
        <taxon>Moraxellaceae</taxon>
        <taxon>Acinetobacter</taxon>
    </lineage>
</organism>